<keyword evidence="7 9" id="KW-0275">Fatty acid biosynthesis</keyword>
<dbReference type="InterPro" id="IPR011053">
    <property type="entry name" value="Single_hybrid_motif"/>
</dbReference>
<reference evidence="12" key="1">
    <citation type="journal article" date="2014" name="Int. J. Syst. Evol. Microbiol.">
        <title>Complete genome sequence of Corynebacterium casei LMG S-19264T (=DSM 44701T), isolated from a smear-ripened cheese.</title>
        <authorList>
            <consortium name="US DOE Joint Genome Institute (JGI-PGF)"/>
            <person name="Walter F."/>
            <person name="Albersmeier A."/>
            <person name="Kalinowski J."/>
            <person name="Ruckert C."/>
        </authorList>
    </citation>
    <scope>NUCLEOTIDE SEQUENCE</scope>
    <source>
        <strain evidence="12">CGMCC 1.15254</strain>
    </source>
</reference>
<dbReference type="GO" id="GO:0006633">
    <property type="term" value="P:fatty acid biosynthetic process"/>
    <property type="evidence" value="ECO:0007669"/>
    <property type="project" value="UniProtKB-KW"/>
</dbReference>
<evidence type="ECO:0000256" key="6">
    <source>
        <dbReference type="ARBA" id="ARBA00023098"/>
    </source>
</evidence>
<dbReference type="Gene3D" id="2.40.50.100">
    <property type="match status" value="1"/>
</dbReference>
<dbReference type="Pfam" id="PF00364">
    <property type="entry name" value="Biotin_lipoyl"/>
    <property type="match status" value="1"/>
</dbReference>
<evidence type="ECO:0000256" key="3">
    <source>
        <dbReference type="ARBA" id="ARBA00017562"/>
    </source>
</evidence>
<evidence type="ECO:0000256" key="5">
    <source>
        <dbReference type="ARBA" id="ARBA00022832"/>
    </source>
</evidence>
<evidence type="ECO:0000313" key="12">
    <source>
        <dbReference type="EMBL" id="GGF64318.1"/>
    </source>
</evidence>
<comment type="pathway">
    <text evidence="2 9">Lipid metabolism; fatty acid biosynthesis.</text>
</comment>
<organism evidence="12 13">
    <name type="scientific">Terasakiella brassicae</name>
    <dbReference type="NCBI Taxonomy" id="1634917"/>
    <lineage>
        <taxon>Bacteria</taxon>
        <taxon>Pseudomonadati</taxon>
        <taxon>Pseudomonadota</taxon>
        <taxon>Alphaproteobacteria</taxon>
        <taxon>Rhodospirillales</taxon>
        <taxon>Terasakiellaceae</taxon>
        <taxon>Terasakiella</taxon>
    </lineage>
</organism>
<evidence type="ECO:0000313" key="13">
    <source>
        <dbReference type="Proteomes" id="UP000632498"/>
    </source>
</evidence>
<dbReference type="PANTHER" id="PTHR45266:SF3">
    <property type="entry name" value="OXALOACETATE DECARBOXYLASE ALPHA CHAIN"/>
    <property type="match status" value="1"/>
</dbReference>
<dbReference type="InterPro" id="IPR050709">
    <property type="entry name" value="Biotin_Carboxyl_Carrier/Decarb"/>
</dbReference>
<reference evidence="12" key="2">
    <citation type="submission" date="2020-09" db="EMBL/GenBank/DDBJ databases">
        <authorList>
            <person name="Sun Q."/>
            <person name="Zhou Y."/>
        </authorList>
    </citation>
    <scope>NUCLEOTIDE SEQUENCE</scope>
    <source>
        <strain evidence="12">CGMCC 1.15254</strain>
    </source>
</reference>
<sequence length="151" mass="15581">MAKDKFNSELVRELAELLNDTGLTEIEYGQDDWHIRVAKNITVTAAAAPVAAVGAAAPVGGAAPDTDAGDPANHPGAVTSPMVGVAYLSPDPDSPQFASVGDTVTEGQTLCLIEAMKVFNPIHAPKAGKVTRVLVSSGSPVEFGDPLFIIE</sequence>
<evidence type="ECO:0000256" key="1">
    <source>
        <dbReference type="ARBA" id="ARBA00003761"/>
    </source>
</evidence>
<dbReference type="InterPro" id="IPR001249">
    <property type="entry name" value="AcCoA_biotinCC"/>
</dbReference>
<dbReference type="CDD" id="cd06850">
    <property type="entry name" value="biotinyl_domain"/>
    <property type="match status" value="1"/>
</dbReference>
<comment type="caution">
    <text evidence="12">The sequence shown here is derived from an EMBL/GenBank/DDBJ whole genome shotgun (WGS) entry which is preliminary data.</text>
</comment>
<evidence type="ECO:0000256" key="7">
    <source>
        <dbReference type="ARBA" id="ARBA00023160"/>
    </source>
</evidence>
<dbReference type="PRINTS" id="PR01071">
    <property type="entry name" value="ACOABIOTINCC"/>
</dbReference>
<dbReference type="FunFam" id="2.40.50.100:FF:000003">
    <property type="entry name" value="Acetyl-CoA carboxylase biotin carboxyl carrier protein"/>
    <property type="match status" value="1"/>
</dbReference>
<evidence type="ECO:0000256" key="4">
    <source>
        <dbReference type="ARBA" id="ARBA00022516"/>
    </source>
</evidence>
<keyword evidence="5 9" id="KW-0276">Fatty acid metabolism</keyword>
<keyword evidence="4 9" id="KW-0444">Lipid biosynthesis</keyword>
<feature type="compositionally biased region" description="Low complexity" evidence="10">
    <location>
        <begin position="58"/>
        <end position="72"/>
    </location>
</feature>
<protein>
    <recommendedName>
        <fullName evidence="3 9">Biotin carboxyl carrier protein of acetyl-CoA carboxylase</fullName>
    </recommendedName>
</protein>
<dbReference type="RefSeq" id="WP_188664033.1">
    <property type="nucleotide sequence ID" value="NZ_BMHV01000011.1"/>
</dbReference>
<evidence type="ECO:0000256" key="9">
    <source>
        <dbReference type="RuleBase" id="RU364072"/>
    </source>
</evidence>
<dbReference type="Proteomes" id="UP000632498">
    <property type="component" value="Unassembled WGS sequence"/>
</dbReference>
<dbReference type="GO" id="GO:0003989">
    <property type="term" value="F:acetyl-CoA carboxylase activity"/>
    <property type="evidence" value="ECO:0007669"/>
    <property type="project" value="InterPro"/>
</dbReference>
<name>A0A917FBV9_9PROT</name>
<proteinExistence type="predicted"/>
<feature type="region of interest" description="Disordered" evidence="10">
    <location>
        <begin position="58"/>
        <end position="77"/>
    </location>
</feature>
<dbReference type="EMBL" id="BMHV01000011">
    <property type="protein sequence ID" value="GGF64318.1"/>
    <property type="molecule type" value="Genomic_DNA"/>
</dbReference>
<dbReference type="PROSITE" id="PS00188">
    <property type="entry name" value="BIOTIN"/>
    <property type="match status" value="1"/>
</dbReference>
<accession>A0A917FBV9</accession>
<dbReference type="AlphaFoldDB" id="A0A917FBV9"/>
<keyword evidence="6 9" id="KW-0443">Lipid metabolism</keyword>
<evidence type="ECO:0000256" key="2">
    <source>
        <dbReference type="ARBA" id="ARBA00005194"/>
    </source>
</evidence>
<gene>
    <name evidence="12" type="ORF">GCM10011332_17990</name>
</gene>
<dbReference type="InterPro" id="IPR001882">
    <property type="entry name" value="Biotin_BS"/>
</dbReference>
<keyword evidence="8 9" id="KW-0092">Biotin</keyword>
<dbReference type="PROSITE" id="PS50968">
    <property type="entry name" value="BIOTINYL_LIPOYL"/>
    <property type="match status" value="1"/>
</dbReference>
<dbReference type="PANTHER" id="PTHR45266">
    <property type="entry name" value="OXALOACETATE DECARBOXYLASE ALPHA CHAIN"/>
    <property type="match status" value="1"/>
</dbReference>
<comment type="function">
    <text evidence="1 9">This protein is a component of the acetyl coenzyme A carboxylase complex; first, biotin carboxylase catalyzes the carboxylation of the carrier protein and then the transcarboxylase transfers the carboxyl group to form malonyl-CoA.</text>
</comment>
<dbReference type="GO" id="GO:0009317">
    <property type="term" value="C:acetyl-CoA carboxylase complex"/>
    <property type="evidence" value="ECO:0007669"/>
    <property type="project" value="InterPro"/>
</dbReference>
<dbReference type="InterPro" id="IPR000089">
    <property type="entry name" value="Biotin_lipoyl"/>
</dbReference>
<evidence type="ECO:0000256" key="8">
    <source>
        <dbReference type="ARBA" id="ARBA00023267"/>
    </source>
</evidence>
<evidence type="ECO:0000256" key="10">
    <source>
        <dbReference type="SAM" id="MobiDB-lite"/>
    </source>
</evidence>
<keyword evidence="13" id="KW-1185">Reference proteome</keyword>
<feature type="domain" description="Lipoyl-binding" evidence="11">
    <location>
        <begin position="75"/>
        <end position="151"/>
    </location>
</feature>
<evidence type="ECO:0000259" key="11">
    <source>
        <dbReference type="PROSITE" id="PS50968"/>
    </source>
</evidence>
<dbReference type="SUPFAM" id="SSF51230">
    <property type="entry name" value="Single hybrid motif"/>
    <property type="match status" value="1"/>
</dbReference>